<dbReference type="PANTHER" id="PTHR23327">
    <property type="entry name" value="RING FINGER PROTEIN 127"/>
    <property type="match status" value="1"/>
</dbReference>
<dbReference type="Gene3D" id="2.60.200.20">
    <property type="match status" value="1"/>
</dbReference>
<dbReference type="AlphaFoldDB" id="D2VJL1"/>
<accession>D2VJL1</accession>
<evidence type="ECO:0000256" key="6">
    <source>
        <dbReference type="PROSITE-ProRule" id="PRU00175"/>
    </source>
</evidence>
<dbReference type="OrthoDB" id="5792560at2759"/>
<feature type="region of interest" description="Disordered" evidence="7">
    <location>
        <begin position="56"/>
        <end position="86"/>
    </location>
</feature>
<dbReference type="Proteomes" id="UP000006671">
    <property type="component" value="Unassembled WGS sequence"/>
</dbReference>
<keyword evidence="11" id="KW-1185">Reference proteome</keyword>
<dbReference type="InterPro" id="IPR000253">
    <property type="entry name" value="FHA_dom"/>
</dbReference>
<dbReference type="InterPro" id="IPR003613">
    <property type="entry name" value="Ubox_domain"/>
</dbReference>
<evidence type="ECO:0000256" key="4">
    <source>
        <dbReference type="ARBA" id="ARBA00022771"/>
    </source>
</evidence>
<evidence type="ECO:0000259" key="9">
    <source>
        <dbReference type="PROSITE" id="PS50089"/>
    </source>
</evidence>
<feature type="domain" description="FHA" evidence="8">
    <location>
        <begin position="185"/>
        <end position="239"/>
    </location>
</feature>
<dbReference type="CDD" id="cd00060">
    <property type="entry name" value="FHA"/>
    <property type="match status" value="1"/>
</dbReference>
<feature type="compositionally biased region" description="Polar residues" evidence="7">
    <location>
        <begin position="67"/>
        <end position="80"/>
    </location>
</feature>
<dbReference type="OMA" id="ASAQCKQ"/>
<dbReference type="SMART" id="SM00184">
    <property type="entry name" value="RING"/>
    <property type="match status" value="1"/>
</dbReference>
<evidence type="ECO:0000313" key="11">
    <source>
        <dbReference type="Proteomes" id="UP000006671"/>
    </source>
</evidence>
<reference evidence="10 11" key="1">
    <citation type="journal article" date="2010" name="Cell">
        <title>The genome of Naegleria gruberi illuminates early eukaryotic versatility.</title>
        <authorList>
            <person name="Fritz-Laylin L.K."/>
            <person name="Prochnik S.E."/>
            <person name="Ginger M.L."/>
            <person name="Dacks J.B."/>
            <person name="Carpenter M.L."/>
            <person name="Field M.C."/>
            <person name="Kuo A."/>
            <person name="Paredez A."/>
            <person name="Chapman J."/>
            <person name="Pham J."/>
            <person name="Shu S."/>
            <person name="Neupane R."/>
            <person name="Cipriano M."/>
            <person name="Mancuso J."/>
            <person name="Tu H."/>
            <person name="Salamov A."/>
            <person name="Lindquist E."/>
            <person name="Shapiro H."/>
            <person name="Lucas S."/>
            <person name="Grigoriev I.V."/>
            <person name="Cande W.Z."/>
            <person name="Fulton C."/>
            <person name="Rokhsar D.S."/>
            <person name="Dawson S.C."/>
        </authorList>
    </citation>
    <scope>NUCLEOTIDE SEQUENCE [LARGE SCALE GENOMIC DNA]</scope>
    <source>
        <strain evidence="10 11">NEG-M</strain>
    </source>
</reference>
<dbReference type="PROSITE" id="PS50089">
    <property type="entry name" value="ZF_RING_2"/>
    <property type="match status" value="1"/>
</dbReference>
<feature type="compositionally biased region" description="Low complexity" evidence="7">
    <location>
        <begin position="1"/>
        <end position="13"/>
    </location>
</feature>
<evidence type="ECO:0000256" key="2">
    <source>
        <dbReference type="ARBA" id="ARBA00017908"/>
    </source>
</evidence>
<keyword evidence="4 6" id="KW-0863">Zinc-finger</keyword>
<evidence type="ECO:0000313" key="10">
    <source>
        <dbReference type="EMBL" id="EFC43054.1"/>
    </source>
</evidence>
<dbReference type="SUPFAM" id="SSF49879">
    <property type="entry name" value="SMAD/FHA domain"/>
    <property type="match status" value="1"/>
</dbReference>
<dbReference type="GO" id="GO:0008270">
    <property type="term" value="F:zinc ion binding"/>
    <property type="evidence" value="ECO:0007669"/>
    <property type="project" value="UniProtKB-KW"/>
</dbReference>
<keyword evidence="5" id="KW-0862">Zinc</keyword>
<dbReference type="InterPro" id="IPR008984">
    <property type="entry name" value="SMAD_FHA_dom_sf"/>
</dbReference>
<evidence type="ECO:0000256" key="3">
    <source>
        <dbReference type="ARBA" id="ARBA00022723"/>
    </source>
</evidence>
<protein>
    <recommendedName>
        <fullName evidence="2">E3 ubiquitin-protein ligase CHFR</fullName>
    </recommendedName>
</protein>
<proteinExistence type="inferred from homology"/>
<dbReference type="InterPro" id="IPR017907">
    <property type="entry name" value="Znf_RING_CS"/>
</dbReference>
<dbReference type="InParanoid" id="D2VJL1"/>
<feature type="compositionally biased region" description="Low complexity" evidence="7">
    <location>
        <begin position="20"/>
        <end position="33"/>
    </location>
</feature>
<feature type="domain" description="RING-type" evidence="9">
    <location>
        <begin position="382"/>
        <end position="420"/>
    </location>
</feature>
<dbReference type="SUPFAM" id="SSF57850">
    <property type="entry name" value="RING/U-box"/>
    <property type="match status" value="1"/>
</dbReference>
<dbReference type="GeneID" id="8852115"/>
<evidence type="ECO:0000256" key="5">
    <source>
        <dbReference type="ARBA" id="ARBA00022833"/>
    </source>
</evidence>
<dbReference type="InterPro" id="IPR001841">
    <property type="entry name" value="Znf_RING"/>
</dbReference>
<dbReference type="Pfam" id="PF00498">
    <property type="entry name" value="FHA"/>
    <property type="match status" value="1"/>
</dbReference>
<gene>
    <name evidence="10" type="ORF">NAEGRDRAFT_50078</name>
</gene>
<evidence type="ECO:0000256" key="7">
    <source>
        <dbReference type="SAM" id="MobiDB-lite"/>
    </source>
</evidence>
<feature type="region of interest" description="Disordered" evidence="7">
    <location>
        <begin position="1"/>
        <end position="36"/>
    </location>
</feature>
<dbReference type="eggNOG" id="KOG2177">
    <property type="taxonomic scope" value="Eukaryota"/>
</dbReference>
<dbReference type="Gene3D" id="3.30.40.10">
    <property type="entry name" value="Zinc/RING finger domain, C3HC4 (zinc finger)"/>
    <property type="match status" value="1"/>
</dbReference>
<comment type="similarity">
    <text evidence="1">Belongs to the CHFR family.</text>
</comment>
<dbReference type="PROSITE" id="PS00518">
    <property type="entry name" value="ZF_RING_1"/>
    <property type="match status" value="1"/>
</dbReference>
<dbReference type="PROSITE" id="PS50006">
    <property type="entry name" value="FHA_DOMAIN"/>
    <property type="match status" value="1"/>
</dbReference>
<sequence length="581" mass="65077">MSTTTTTTSSTTTVNSLMMNRNSNCSPASSSSSTIPKGLFEEMNSMEEFTTPNLIISTTPTSSTTNMQQGNKNISGNLMRNSLPPPPPPMIMNMFNQGFQYNTSVNGSSTTLISPFTSMPPPKFANMQQKANQSTTVSKTSSVSNNCISASSTIAPKGPCWGRLRLVGEACSDAPPEFLLSDTKINIGRGLNSHVKIVSNTLSKFVSRNHADIVKMNDYTFLISDLGSTNGTLLNGKKIGKDTDLKHGDLIIITGGVKALVGDYIILENGKRRSDFSTEQEWKCALIGNVKNAFMYKFEMLQNQFIPKNLNPTKSAINLKVDEEFTEPPVVVTPKSTQPQPLTGKRVREEKEESVDFESGSKKLKEEKFNKFAQDCCNEFSCTICCNLMYEPTVLECGHNFCRKCLHDWLAKNKSCPLCRKKLSQSSAPNRAVETLLKIYVENCAPEEDVKDYEERIKAIKIKDDENFAKLATLVENAKIKKIKFLDITVRWKLEEKRTFKTGVKQYFGKCRDEFCKLVGITENYVINCNNEQLLIACENLELPVAYMIVGQEIKTMRRVIDFDQTRQNLVTFWNAKDNIL</sequence>
<dbReference type="SMART" id="SM00504">
    <property type="entry name" value="Ubox"/>
    <property type="match status" value="1"/>
</dbReference>
<dbReference type="RefSeq" id="XP_002675798.1">
    <property type="nucleotide sequence ID" value="XM_002675752.1"/>
</dbReference>
<keyword evidence="3" id="KW-0479">Metal-binding</keyword>
<feature type="compositionally biased region" description="Low complexity" evidence="7">
    <location>
        <begin position="56"/>
        <end position="66"/>
    </location>
</feature>
<dbReference type="EMBL" id="GG738876">
    <property type="protein sequence ID" value="EFC43054.1"/>
    <property type="molecule type" value="Genomic_DNA"/>
</dbReference>
<name>D2VJL1_NAEGR</name>
<dbReference type="Pfam" id="PF13923">
    <property type="entry name" value="zf-C3HC4_2"/>
    <property type="match status" value="1"/>
</dbReference>
<evidence type="ECO:0000256" key="1">
    <source>
        <dbReference type="ARBA" id="ARBA00005797"/>
    </source>
</evidence>
<organism evidence="11">
    <name type="scientific">Naegleria gruberi</name>
    <name type="common">Amoeba</name>
    <dbReference type="NCBI Taxonomy" id="5762"/>
    <lineage>
        <taxon>Eukaryota</taxon>
        <taxon>Discoba</taxon>
        <taxon>Heterolobosea</taxon>
        <taxon>Tetramitia</taxon>
        <taxon>Eutetramitia</taxon>
        <taxon>Vahlkampfiidae</taxon>
        <taxon>Naegleria</taxon>
    </lineage>
</organism>
<dbReference type="VEuPathDB" id="AmoebaDB:NAEGRDRAFT_50078"/>
<evidence type="ECO:0000259" key="8">
    <source>
        <dbReference type="PROSITE" id="PS50006"/>
    </source>
</evidence>
<dbReference type="STRING" id="5762.D2VJL1"/>
<dbReference type="SMART" id="SM00240">
    <property type="entry name" value="FHA"/>
    <property type="match status" value="1"/>
</dbReference>
<dbReference type="KEGG" id="ngr:NAEGRDRAFT_50078"/>
<dbReference type="GO" id="GO:0004842">
    <property type="term" value="F:ubiquitin-protein transferase activity"/>
    <property type="evidence" value="ECO:0007669"/>
    <property type="project" value="InterPro"/>
</dbReference>
<dbReference type="InterPro" id="IPR013083">
    <property type="entry name" value="Znf_RING/FYVE/PHD"/>
</dbReference>
<dbReference type="GO" id="GO:0016567">
    <property type="term" value="P:protein ubiquitination"/>
    <property type="evidence" value="ECO:0007669"/>
    <property type="project" value="InterPro"/>
</dbReference>